<evidence type="ECO:0000313" key="12">
    <source>
        <dbReference type="WBParaSite" id="ACAC_0001049501-mRNA-1"/>
    </source>
</evidence>
<reference evidence="12" key="2">
    <citation type="submission" date="2016-04" db="UniProtKB">
        <authorList>
            <consortium name="WormBaseParasite"/>
        </authorList>
    </citation>
    <scope>IDENTIFICATION</scope>
</reference>
<dbReference type="Proteomes" id="UP000035642">
    <property type="component" value="Unassembled WGS sequence"/>
</dbReference>
<accession>A0A158PB64</accession>
<evidence type="ECO:0000256" key="6">
    <source>
        <dbReference type="ARBA" id="ARBA00023065"/>
    </source>
</evidence>
<dbReference type="PANTHER" id="PTHR45720:SF10">
    <property type="entry name" value="CHLORIDE CHANNEL PROTEIN 2"/>
    <property type="match status" value="1"/>
</dbReference>
<evidence type="ECO:0000256" key="10">
    <source>
        <dbReference type="SAM" id="Phobius"/>
    </source>
</evidence>
<dbReference type="SUPFAM" id="SSF81340">
    <property type="entry name" value="Clc chloride channel"/>
    <property type="match status" value="1"/>
</dbReference>
<evidence type="ECO:0000256" key="5">
    <source>
        <dbReference type="ARBA" id="ARBA00022989"/>
    </source>
</evidence>
<keyword evidence="11" id="KW-1185">Reference proteome</keyword>
<name>A0A158PB64_ANGCA</name>
<keyword evidence="6" id="KW-0406">Ion transport</keyword>
<keyword evidence="4" id="KW-0677">Repeat</keyword>
<dbReference type="Gene3D" id="1.10.3080.10">
    <property type="entry name" value="Clc chloride channel"/>
    <property type="match status" value="1"/>
</dbReference>
<dbReference type="PANTHER" id="PTHR45720">
    <property type="entry name" value="CHLORIDE CHANNEL PROTEIN 2"/>
    <property type="match status" value="1"/>
</dbReference>
<dbReference type="InterPro" id="IPR046342">
    <property type="entry name" value="CBS_dom_sf"/>
</dbReference>
<evidence type="ECO:0000256" key="7">
    <source>
        <dbReference type="ARBA" id="ARBA00023136"/>
    </source>
</evidence>
<feature type="compositionally biased region" description="Basic and acidic residues" evidence="9">
    <location>
        <begin position="335"/>
        <end position="363"/>
    </location>
</feature>
<evidence type="ECO:0000256" key="2">
    <source>
        <dbReference type="ARBA" id="ARBA00022448"/>
    </source>
</evidence>
<proteinExistence type="predicted"/>
<keyword evidence="3 10" id="KW-0812">Transmembrane</keyword>
<dbReference type="AlphaFoldDB" id="A0A158PB64"/>
<dbReference type="Gene3D" id="3.10.580.10">
    <property type="entry name" value="CBS-domain"/>
    <property type="match status" value="1"/>
</dbReference>
<feature type="transmembrane region" description="Helical" evidence="10">
    <location>
        <begin position="47"/>
        <end position="71"/>
    </location>
</feature>
<reference evidence="11" key="1">
    <citation type="submission" date="2012-09" db="EMBL/GenBank/DDBJ databases">
        <authorList>
            <person name="Martin A.A."/>
        </authorList>
    </citation>
    <scope>NUCLEOTIDE SEQUENCE</scope>
</reference>
<evidence type="ECO:0000256" key="4">
    <source>
        <dbReference type="ARBA" id="ARBA00022737"/>
    </source>
</evidence>
<dbReference type="PRINTS" id="PR00762">
    <property type="entry name" value="CLCHANNEL"/>
</dbReference>
<organism evidence="11 12">
    <name type="scientific">Angiostrongylus cantonensis</name>
    <name type="common">Rat lungworm</name>
    <dbReference type="NCBI Taxonomy" id="6313"/>
    <lineage>
        <taxon>Eukaryota</taxon>
        <taxon>Metazoa</taxon>
        <taxon>Ecdysozoa</taxon>
        <taxon>Nematoda</taxon>
        <taxon>Chromadorea</taxon>
        <taxon>Rhabditida</taxon>
        <taxon>Rhabditina</taxon>
        <taxon>Rhabditomorpha</taxon>
        <taxon>Strongyloidea</taxon>
        <taxon>Metastrongylidae</taxon>
        <taxon>Angiostrongylus</taxon>
    </lineage>
</organism>
<evidence type="ECO:0000256" key="1">
    <source>
        <dbReference type="ARBA" id="ARBA00004141"/>
    </source>
</evidence>
<dbReference type="SUPFAM" id="SSF54631">
    <property type="entry name" value="CBS-domain pair"/>
    <property type="match status" value="1"/>
</dbReference>
<keyword evidence="8" id="KW-0868">Chloride</keyword>
<dbReference type="Pfam" id="PF00654">
    <property type="entry name" value="Voltage_CLC"/>
    <property type="match status" value="1"/>
</dbReference>
<dbReference type="STRING" id="6313.A0A158PB64"/>
<sequence length="410" mass="45134">LPIPSGIFMPVFVIGASFGRTIGELIRLWYPTGLVQNVPNSGVHPGIYAVVGAAAFCGAVTHTVSVAVIVFELTGQLVLLIPVMIAVLVANAVCSHLQPSIYDSIIKIKRLPYLPAISHSSSMYHSVSAAQFMTTPVAYVAKDSTYAELQELIYSMSRVQAFPLVENRNMFRSITRKSLGRAKKARDTEFDLHGEERVEWEKEVLRQRVDLSQIQIDPSPFQLVESTSLFKVHSLFSLLSLKRAYVTKAGQLVGVISLKDPQLEVLTTHNTCVDFNQISSNSTTPTLKDYALTENCQSSEEPPPLGQLSSAISAPCLWKLSSECASDCTISECNHESSVEHDENNTISEGKRESPVEHDECKKSSTTLTSENAEDAANGLETSKSERSVERRRPPHIRIIMPDENPSDTE</sequence>
<protein>
    <submittedName>
        <fullName evidence="12">Chloride channel protein</fullName>
    </submittedName>
</protein>
<evidence type="ECO:0000256" key="9">
    <source>
        <dbReference type="SAM" id="MobiDB-lite"/>
    </source>
</evidence>
<evidence type="ECO:0000256" key="3">
    <source>
        <dbReference type="ARBA" id="ARBA00022692"/>
    </source>
</evidence>
<dbReference type="InterPro" id="IPR014743">
    <property type="entry name" value="Cl-channel_core"/>
</dbReference>
<dbReference type="WBParaSite" id="ACAC_0001049501-mRNA-1">
    <property type="protein sequence ID" value="ACAC_0001049501-mRNA-1"/>
    <property type="gene ID" value="ACAC_0001049501"/>
</dbReference>
<dbReference type="InterPro" id="IPR001807">
    <property type="entry name" value="ClC"/>
</dbReference>
<comment type="subcellular location">
    <subcellularLocation>
        <location evidence="1">Membrane</location>
        <topology evidence="1">Multi-pass membrane protein</topology>
    </subcellularLocation>
</comment>
<keyword evidence="2" id="KW-0813">Transport</keyword>
<feature type="region of interest" description="Disordered" evidence="9">
    <location>
        <begin position="335"/>
        <end position="410"/>
    </location>
</feature>
<feature type="transmembrane region" description="Helical" evidence="10">
    <location>
        <begin position="77"/>
        <end position="97"/>
    </location>
</feature>
<evidence type="ECO:0000256" key="8">
    <source>
        <dbReference type="ARBA" id="ARBA00023214"/>
    </source>
</evidence>
<dbReference type="GO" id="GO:0005886">
    <property type="term" value="C:plasma membrane"/>
    <property type="evidence" value="ECO:0007669"/>
    <property type="project" value="TreeGrafter"/>
</dbReference>
<evidence type="ECO:0000313" key="11">
    <source>
        <dbReference type="Proteomes" id="UP000035642"/>
    </source>
</evidence>
<dbReference type="GO" id="GO:0005247">
    <property type="term" value="F:voltage-gated chloride channel activity"/>
    <property type="evidence" value="ECO:0007669"/>
    <property type="project" value="TreeGrafter"/>
</dbReference>
<dbReference type="CDD" id="cd04591">
    <property type="entry name" value="CBS_pair_voltage-gated_CLC_euk_bac"/>
    <property type="match status" value="1"/>
</dbReference>
<dbReference type="InterPro" id="IPR050970">
    <property type="entry name" value="Cl_channel_volt-gated"/>
</dbReference>
<feature type="transmembrane region" description="Helical" evidence="10">
    <location>
        <begin position="6"/>
        <end position="26"/>
    </location>
</feature>
<feature type="compositionally biased region" description="Basic and acidic residues" evidence="9">
    <location>
        <begin position="383"/>
        <end position="392"/>
    </location>
</feature>
<keyword evidence="7 10" id="KW-0472">Membrane</keyword>
<keyword evidence="5 10" id="KW-1133">Transmembrane helix</keyword>